<comment type="caution">
    <text evidence="4">The sequence shown here is derived from an EMBL/GenBank/DDBJ whole genome shotgun (WGS) entry which is preliminary data.</text>
</comment>
<feature type="transmembrane region" description="Helical" evidence="1">
    <location>
        <begin position="107"/>
        <end position="124"/>
    </location>
</feature>
<evidence type="ECO:0000313" key="5">
    <source>
        <dbReference type="Proteomes" id="UP001157418"/>
    </source>
</evidence>
<dbReference type="Pfam" id="PF03478">
    <property type="entry name" value="Beta-prop_KIB1-4"/>
    <property type="match status" value="1"/>
</dbReference>
<feature type="transmembrane region" description="Helical" evidence="1">
    <location>
        <begin position="33"/>
        <end position="56"/>
    </location>
</feature>
<dbReference type="PANTHER" id="PTHR45463">
    <property type="entry name" value="OS09G0392200 PROTEIN"/>
    <property type="match status" value="1"/>
</dbReference>
<dbReference type="AlphaFoldDB" id="A0AAU9N8R4"/>
<organism evidence="4 5">
    <name type="scientific">Lactuca virosa</name>
    <dbReference type="NCBI Taxonomy" id="75947"/>
    <lineage>
        <taxon>Eukaryota</taxon>
        <taxon>Viridiplantae</taxon>
        <taxon>Streptophyta</taxon>
        <taxon>Embryophyta</taxon>
        <taxon>Tracheophyta</taxon>
        <taxon>Spermatophyta</taxon>
        <taxon>Magnoliopsida</taxon>
        <taxon>eudicotyledons</taxon>
        <taxon>Gunneridae</taxon>
        <taxon>Pentapetalae</taxon>
        <taxon>asterids</taxon>
        <taxon>campanulids</taxon>
        <taxon>Asterales</taxon>
        <taxon>Asteraceae</taxon>
        <taxon>Cichorioideae</taxon>
        <taxon>Cichorieae</taxon>
        <taxon>Lactucinae</taxon>
        <taxon>Lactuca</taxon>
    </lineage>
</organism>
<keyword evidence="1" id="KW-0812">Transmembrane</keyword>
<dbReference type="InterPro" id="IPR001810">
    <property type="entry name" value="F-box_dom"/>
</dbReference>
<dbReference type="Gene3D" id="1.20.1280.50">
    <property type="match status" value="1"/>
</dbReference>
<gene>
    <name evidence="4" type="ORF">LVIROSA_LOCUS22268</name>
</gene>
<dbReference type="PANTHER" id="PTHR45463:SF8">
    <property type="entry name" value="OS09G0392200 PROTEIN"/>
    <property type="match status" value="1"/>
</dbReference>
<evidence type="ECO:0000313" key="4">
    <source>
        <dbReference type="EMBL" id="CAH1435861.1"/>
    </source>
</evidence>
<keyword evidence="5" id="KW-1185">Reference proteome</keyword>
<dbReference type="EMBL" id="CAKMRJ010004445">
    <property type="protein sequence ID" value="CAH1435861.1"/>
    <property type="molecule type" value="Genomic_DNA"/>
</dbReference>
<dbReference type="SUPFAM" id="SSF81383">
    <property type="entry name" value="F-box domain"/>
    <property type="match status" value="1"/>
</dbReference>
<evidence type="ECO:0000259" key="3">
    <source>
        <dbReference type="Pfam" id="PF03478"/>
    </source>
</evidence>
<evidence type="ECO:0008006" key="6">
    <source>
        <dbReference type="Google" id="ProtNLM"/>
    </source>
</evidence>
<dbReference type="Pfam" id="PF00646">
    <property type="entry name" value="F-box"/>
    <property type="match status" value="1"/>
</dbReference>
<dbReference type="InterPro" id="IPR036047">
    <property type="entry name" value="F-box-like_dom_sf"/>
</dbReference>
<evidence type="ECO:0000259" key="2">
    <source>
        <dbReference type="Pfam" id="PF00646"/>
    </source>
</evidence>
<evidence type="ECO:0000256" key="1">
    <source>
        <dbReference type="SAM" id="Phobius"/>
    </source>
</evidence>
<feature type="domain" description="KIB1-4 beta-propeller" evidence="3">
    <location>
        <begin position="101"/>
        <end position="209"/>
    </location>
</feature>
<feature type="domain" description="F-box" evidence="2">
    <location>
        <begin position="26"/>
        <end position="60"/>
    </location>
</feature>
<dbReference type="InterPro" id="IPR005174">
    <property type="entry name" value="KIB1-4_b-propeller"/>
</dbReference>
<name>A0AAU9N8R4_9ASTR</name>
<proteinExistence type="predicted"/>
<protein>
    <recommendedName>
        <fullName evidence="6">F-box domain-containing protein</fullName>
    </recommendedName>
</protein>
<sequence>MTMTRNRIDDDASSSKIIKTDDVGPWSYLNHDVLLLVMMQLGVIGFVAFSGVCKSWRSVALPNRKRFMVSKPPMIMRIPPRGIDKDNKYCLEDYERRKFKTTLMHSAGMYYCGFTCGYLILFRIKTKNLRLVNPITRHELNSPSAPDDYITCILVFSPSISKFVFVMLANKQIWFSIEDEGAWNCVSSIFDFTSYMDLHVFKAMIYTLNSL</sequence>
<reference evidence="4 5" key="1">
    <citation type="submission" date="2022-01" db="EMBL/GenBank/DDBJ databases">
        <authorList>
            <person name="Xiong W."/>
            <person name="Schranz E."/>
        </authorList>
    </citation>
    <scope>NUCLEOTIDE SEQUENCE [LARGE SCALE GENOMIC DNA]</scope>
</reference>
<accession>A0AAU9N8R4</accession>
<dbReference type="Proteomes" id="UP001157418">
    <property type="component" value="Unassembled WGS sequence"/>
</dbReference>
<keyword evidence="1" id="KW-1133">Transmembrane helix</keyword>
<keyword evidence="1" id="KW-0472">Membrane</keyword>